<dbReference type="EMBL" id="PDOD01000003">
    <property type="protein sequence ID" value="PYZ92569.1"/>
    <property type="molecule type" value="Genomic_DNA"/>
</dbReference>
<gene>
    <name evidence="1" type="ORF">CR194_12935</name>
</gene>
<keyword evidence="2" id="KW-1185">Reference proteome</keyword>
<dbReference type="AlphaFoldDB" id="A0A323TBX5"/>
<comment type="caution">
    <text evidence="1">The sequence shown here is derived from an EMBL/GenBank/DDBJ whole genome shotgun (WGS) entry which is preliminary data.</text>
</comment>
<evidence type="ECO:0000313" key="2">
    <source>
        <dbReference type="Proteomes" id="UP000248214"/>
    </source>
</evidence>
<dbReference type="PANTHER" id="PTHR39961:SF1">
    <property type="entry name" value="DUF458 DOMAIN-CONTAINING PROTEIN"/>
    <property type="match status" value="1"/>
</dbReference>
<dbReference type="OrthoDB" id="37369at2"/>
<reference evidence="1 2" key="1">
    <citation type="submission" date="2017-10" db="EMBL/GenBank/DDBJ databases">
        <title>Bacillus sp. nov., a halophilic bacterium isolated from a Keqin Lake.</title>
        <authorList>
            <person name="Wang H."/>
        </authorList>
    </citation>
    <scope>NUCLEOTIDE SEQUENCE [LARGE SCALE GENOMIC DNA]</scope>
    <source>
        <strain evidence="1 2">KQ-12</strain>
    </source>
</reference>
<dbReference type="RefSeq" id="WP_110610120.1">
    <property type="nucleotide sequence ID" value="NZ_PDOD01000003.1"/>
</dbReference>
<protein>
    <recommendedName>
        <fullName evidence="3">RNAse</fullName>
    </recommendedName>
</protein>
<sequence length="180" mass="20799">MKNLQVMNYTFQNSQQSQMTFGQVFEKIVQFMKQDPKGNYRLMVGTDSQVHPKVKGTRFITGIVIQREGKGAWACIRKVTVPRQMTNLHEKISFETTLTEEIVSMFTEDRKNELINIVLPHVYRGATFTMEGHIDIGSGERNKTRHYVREMVARIEAMGIEPKIKPDSYVASSYANRYTK</sequence>
<proteinExistence type="predicted"/>
<dbReference type="Proteomes" id="UP000248214">
    <property type="component" value="Unassembled WGS sequence"/>
</dbReference>
<name>A0A323TBX5_9BACI</name>
<evidence type="ECO:0008006" key="3">
    <source>
        <dbReference type="Google" id="ProtNLM"/>
    </source>
</evidence>
<organism evidence="1 2">
    <name type="scientific">Salipaludibacillus keqinensis</name>
    <dbReference type="NCBI Taxonomy" id="2045207"/>
    <lineage>
        <taxon>Bacteria</taxon>
        <taxon>Bacillati</taxon>
        <taxon>Bacillota</taxon>
        <taxon>Bacilli</taxon>
        <taxon>Bacillales</taxon>
        <taxon>Bacillaceae</taxon>
    </lineage>
</organism>
<accession>A0A323TBX5</accession>
<evidence type="ECO:0000313" key="1">
    <source>
        <dbReference type="EMBL" id="PYZ92569.1"/>
    </source>
</evidence>
<dbReference type="InterPro" id="IPR007405">
    <property type="entry name" value="Phage_KVP40_Orf299"/>
</dbReference>
<dbReference type="PANTHER" id="PTHR39961">
    <property type="entry name" value="HYPOTHETICAL CYTOSOLIC PROTEIN"/>
    <property type="match status" value="1"/>
</dbReference>
<dbReference type="Pfam" id="PF04308">
    <property type="entry name" value="RNaseH_like"/>
    <property type="match status" value="1"/>
</dbReference>